<dbReference type="PANTHER" id="PTHR31438:SF1">
    <property type="entry name" value="LYSINE N-ACYLTRANSFERASE C17G9.06C-RELATED"/>
    <property type="match status" value="1"/>
</dbReference>
<dbReference type="InterPro" id="IPR019432">
    <property type="entry name" value="Acyltransferase_MbtK/IucB-like"/>
</dbReference>
<keyword evidence="3" id="KW-0012">Acyltransferase</keyword>
<dbReference type="EC" id="2.3.1.-" evidence="3"/>
<protein>
    <submittedName>
        <fullName evidence="3">GNAT family N-acetyltransferase</fullName>
        <ecNumber evidence="3">2.3.1.-</ecNumber>
    </submittedName>
</protein>
<feature type="domain" description="Acyltransferase MbtK/IucB-like conserved" evidence="2">
    <location>
        <begin position="168"/>
        <end position="215"/>
    </location>
</feature>
<organism evidence="3 4">
    <name type="scientific">Crenobacter oryzisoli</name>
    <dbReference type="NCBI Taxonomy" id="3056844"/>
    <lineage>
        <taxon>Bacteria</taxon>
        <taxon>Pseudomonadati</taxon>
        <taxon>Pseudomonadota</taxon>
        <taxon>Betaproteobacteria</taxon>
        <taxon>Neisseriales</taxon>
        <taxon>Neisseriaceae</taxon>
        <taxon>Crenobacter</taxon>
    </lineage>
</organism>
<dbReference type="GO" id="GO:0016746">
    <property type="term" value="F:acyltransferase activity"/>
    <property type="evidence" value="ECO:0007669"/>
    <property type="project" value="UniProtKB-KW"/>
</dbReference>
<evidence type="ECO:0000256" key="1">
    <source>
        <dbReference type="ARBA" id="ARBA00004924"/>
    </source>
</evidence>
<sequence length="337" mass="38648">MTTLPPITLPGGQSAACLAEADTLTLLLDGRSAARFTVNHAECELTLTLEGGVDAALPPAALYALLAETFRSDRDTRRVTLKLGAVPEFAAAAHRLGLVQIQEAGRAIAWRSAFWQLPGPWLTAPASGLFPSRFTVTNHHQHPLRPPKPQGDVYRRFLPEIGETLSFRTLDPERDLEVFHQWMNQQRVDHFWEMAGTRESHAEYLQKRLADQHSHPLIGCFDDVPFGYFETYWAKEDRISPFYDADDYDRGCHVLVGDSRFRGPRRFPLWLRAIAHYLFIDEPRCHRFVGEPRVDNSRFIEHLQDHGFVKRKEFDFPHKRAALVVMERDVFFDQFGL</sequence>
<keyword evidence="4" id="KW-1185">Reference proteome</keyword>
<dbReference type="EMBL" id="JAUEDK010000026">
    <property type="protein sequence ID" value="MDN0076106.1"/>
    <property type="molecule type" value="Genomic_DNA"/>
</dbReference>
<comment type="pathway">
    <text evidence="1">Siderophore biosynthesis.</text>
</comment>
<evidence type="ECO:0000259" key="2">
    <source>
        <dbReference type="SMART" id="SM01006"/>
    </source>
</evidence>
<dbReference type="Proteomes" id="UP001168540">
    <property type="component" value="Unassembled WGS sequence"/>
</dbReference>
<evidence type="ECO:0000313" key="4">
    <source>
        <dbReference type="Proteomes" id="UP001168540"/>
    </source>
</evidence>
<comment type="caution">
    <text evidence="3">The sequence shown here is derived from an EMBL/GenBank/DDBJ whole genome shotgun (WGS) entry which is preliminary data.</text>
</comment>
<dbReference type="PANTHER" id="PTHR31438">
    <property type="entry name" value="LYSINE N-ACYLTRANSFERASE C17G9.06C-RELATED"/>
    <property type="match status" value="1"/>
</dbReference>
<proteinExistence type="predicted"/>
<dbReference type="Pfam" id="PF13523">
    <property type="entry name" value="Acetyltransf_8"/>
    <property type="match status" value="1"/>
</dbReference>
<accession>A0ABT7XQP4</accession>
<reference evidence="3" key="1">
    <citation type="submission" date="2023-06" db="EMBL/GenBank/DDBJ databases">
        <authorList>
            <person name="Zhang S."/>
        </authorList>
    </citation>
    <scope>NUCLEOTIDE SEQUENCE</scope>
    <source>
        <strain evidence="3">SG2303</strain>
    </source>
</reference>
<dbReference type="RefSeq" id="WP_289830758.1">
    <property type="nucleotide sequence ID" value="NZ_JAUEDK010000026.1"/>
</dbReference>
<dbReference type="InterPro" id="IPR016181">
    <property type="entry name" value="Acyl_CoA_acyltransferase"/>
</dbReference>
<name>A0ABT7XQP4_9NEIS</name>
<dbReference type="SUPFAM" id="SSF55729">
    <property type="entry name" value="Acyl-CoA N-acyltransferases (Nat)"/>
    <property type="match status" value="1"/>
</dbReference>
<keyword evidence="3" id="KW-0808">Transferase</keyword>
<gene>
    <name evidence="3" type="ORF">QU481_14545</name>
</gene>
<dbReference type="SMART" id="SM01006">
    <property type="entry name" value="AlcB"/>
    <property type="match status" value="1"/>
</dbReference>
<evidence type="ECO:0000313" key="3">
    <source>
        <dbReference type="EMBL" id="MDN0076106.1"/>
    </source>
</evidence>
<dbReference type="Gene3D" id="3.40.630.30">
    <property type="match status" value="1"/>
</dbReference>